<reference evidence="1 2" key="1">
    <citation type="submission" date="2020-10" db="EMBL/GenBank/DDBJ databases">
        <title>Genome sequencing of Massilia sp. LPB0304.</title>
        <authorList>
            <person name="Kim J."/>
        </authorList>
    </citation>
    <scope>NUCLEOTIDE SEQUENCE [LARGE SCALE GENOMIC DNA]</scope>
    <source>
        <strain evidence="1 2">LPB0304</strain>
    </source>
</reference>
<dbReference type="KEGG" id="mlir:LPB04_12160"/>
<evidence type="ECO:0000313" key="1">
    <source>
        <dbReference type="EMBL" id="QOL47785.1"/>
    </source>
</evidence>
<sequence>MDTLNALPPTASALGVSFDGRAWHYRQFTYDHLDDAFRYASVEAGRPGIREEAAPVHWRQWTGPTAQDQLRMTAHGIAYEQGYYRYGPYRYELLDAAVAYAQRQPGLGAGGQATARDHER</sequence>
<dbReference type="Proteomes" id="UP000593875">
    <property type="component" value="Chromosome"/>
</dbReference>
<dbReference type="RefSeq" id="WP_193684845.1">
    <property type="nucleotide sequence ID" value="NZ_CP062941.1"/>
</dbReference>
<name>A0A7L9U0S1_9BURK</name>
<accession>A0A7L9U0S1</accession>
<keyword evidence="2" id="KW-1185">Reference proteome</keyword>
<dbReference type="AlphaFoldDB" id="A0A7L9U0S1"/>
<dbReference type="EMBL" id="CP062941">
    <property type="protein sequence ID" value="QOL47785.1"/>
    <property type="molecule type" value="Genomic_DNA"/>
</dbReference>
<proteinExistence type="predicted"/>
<protein>
    <submittedName>
        <fullName evidence="1">Uncharacterized protein</fullName>
    </submittedName>
</protein>
<evidence type="ECO:0000313" key="2">
    <source>
        <dbReference type="Proteomes" id="UP000593875"/>
    </source>
</evidence>
<organism evidence="1 2">
    <name type="scientific">Massilia litorea</name>
    <dbReference type="NCBI Taxonomy" id="2769491"/>
    <lineage>
        <taxon>Bacteria</taxon>
        <taxon>Pseudomonadati</taxon>
        <taxon>Pseudomonadota</taxon>
        <taxon>Betaproteobacteria</taxon>
        <taxon>Burkholderiales</taxon>
        <taxon>Oxalobacteraceae</taxon>
        <taxon>Telluria group</taxon>
        <taxon>Massilia</taxon>
    </lineage>
</organism>
<gene>
    <name evidence="1" type="ORF">LPB04_12160</name>
</gene>